<feature type="region of interest" description="Disordered" evidence="1">
    <location>
        <begin position="1"/>
        <end position="21"/>
    </location>
</feature>
<name>A0AAD2CIN6_9STRA</name>
<evidence type="ECO:0000313" key="3">
    <source>
        <dbReference type="EMBL" id="CAJ1934334.1"/>
    </source>
</evidence>
<evidence type="ECO:0000256" key="2">
    <source>
        <dbReference type="SAM" id="Phobius"/>
    </source>
</evidence>
<comment type="caution">
    <text evidence="3">The sequence shown here is derived from an EMBL/GenBank/DDBJ whole genome shotgun (WGS) entry which is preliminary data.</text>
</comment>
<accession>A0AAD2CIN6</accession>
<reference evidence="3" key="1">
    <citation type="submission" date="2023-08" db="EMBL/GenBank/DDBJ databases">
        <authorList>
            <person name="Audoor S."/>
            <person name="Bilcke G."/>
        </authorList>
    </citation>
    <scope>NUCLEOTIDE SEQUENCE</scope>
</reference>
<keyword evidence="4" id="KW-1185">Reference proteome</keyword>
<feature type="compositionally biased region" description="Basic and acidic residues" evidence="1">
    <location>
        <begin position="821"/>
        <end position="836"/>
    </location>
</feature>
<gene>
    <name evidence="3" type="ORF">CYCCA115_LOCUS3704</name>
</gene>
<keyword evidence="2" id="KW-1133">Transmembrane helix</keyword>
<sequence>MVMEFGTPTRRRRNKEKVKSSPIQDLITNSSPVKFLRSRKGRGASFFAWILLISFSSAFRVLWQSATFTRNLTSIEDQFYGLEILAAKKSNRNRDKRVRPRIGMQFDVLPITAAEESQPTIPSTFASLQVQIPDDLHKIKSLCGKLHGEQSRVLISGVLTHPFGTELALFLSNECGVKKIHAISEHAMDTDSYNRLSFLLKRLPDVEIHLSEATNSGPNSDTISSLFSALVPTHVVHLEALSFLSPEIQVNPTMTSIRNSLNKIERLCEAMTKQSTLGMPAPELIYLTSSSSSTVDEENHQHISYAIQHIIPMLMKTYTAKYNTRVAQLHLPTIFGPMEQSRTILDAALNVNATKPSTPSTLIHITEAVFLTVSCMTRTKHAPTDESRISIPSFQAARSHTQSLDAVVSTLYSLSKGKSTTRNARRIEAYLQMLSWYHKDAHPFTTSNMTNSQTQQALQHTNKLLPQAGAQTNNSLIGVSQLERRTFNLFPCASECATTHTQCLSSNIDESLNILAKNITYDCRYVVYMTDFSEGLQDLPLLRNTTDQNVMWPSDTVCQVAFVSSHSKLVRHLMSGEQGVQQGEEKPSLEEWNGQLSHKRWKLLWPSQQSNDHLVEGDYIMPKIAPGSFMSHNVTKALYLEPNHIEALPSLPVLWFLMSKQLDQRKIPGRDKIVRRSGTSVESTVHIPGIPAKHVALFSHWFANQGQGTAGAMAKDILDQKGIGWERSWPMQQLSFYDYVMRDFGLKLPDTFLVVHNVQSDRSRRLRCEWYEEQLFWSTNDAGGENRSRGLEDLTLAFVLARWRAKGRLIPAEESWGERMLTDEEFKDKKENEDTGSKSTSQYFVKMHRPMAVRRKYKVS</sequence>
<protein>
    <submittedName>
        <fullName evidence="3">Uncharacterized protein</fullName>
    </submittedName>
</protein>
<keyword evidence="2" id="KW-0812">Transmembrane</keyword>
<feature type="transmembrane region" description="Helical" evidence="2">
    <location>
        <begin position="44"/>
        <end position="63"/>
    </location>
</feature>
<dbReference type="Proteomes" id="UP001295423">
    <property type="component" value="Unassembled WGS sequence"/>
</dbReference>
<proteinExistence type="predicted"/>
<organism evidence="3 4">
    <name type="scientific">Cylindrotheca closterium</name>
    <dbReference type="NCBI Taxonomy" id="2856"/>
    <lineage>
        <taxon>Eukaryota</taxon>
        <taxon>Sar</taxon>
        <taxon>Stramenopiles</taxon>
        <taxon>Ochrophyta</taxon>
        <taxon>Bacillariophyta</taxon>
        <taxon>Bacillariophyceae</taxon>
        <taxon>Bacillariophycidae</taxon>
        <taxon>Bacillariales</taxon>
        <taxon>Bacillariaceae</taxon>
        <taxon>Cylindrotheca</taxon>
    </lineage>
</organism>
<evidence type="ECO:0000313" key="4">
    <source>
        <dbReference type="Proteomes" id="UP001295423"/>
    </source>
</evidence>
<evidence type="ECO:0000256" key="1">
    <source>
        <dbReference type="SAM" id="MobiDB-lite"/>
    </source>
</evidence>
<keyword evidence="2" id="KW-0472">Membrane</keyword>
<dbReference type="EMBL" id="CAKOGP040000335">
    <property type="protein sequence ID" value="CAJ1934334.1"/>
    <property type="molecule type" value="Genomic_DNA"/>
</dbReference>
<feature type="region of interest" description="Disordered" evidence="1">
    <location>
        <begin position="821"/>
        <end position="841"/>
    </location>
</feature>
<dbReference type="AlphaFoldDB" id="A0AAD2CIN6"/>